<dbReference type="EMBL" id="MCFC01000116">
    <property type="protein sequence ID" value="ORY21218.1"/>
    <property type="molecule type" value="Genomic_DNA"/>
</dbReference>
<sequence>MRRNIFAPPMQHSRPVQQTSASIDLSRDEVRTSRRHDHQPPRTTRSEAQYASTSHRQNHERNATDVILHRHIEQTRSESQRFALDDSPSSIHAIQLESLQHTFEIEKKMLNSEFRLRLRHEREQLEEAESEIRIVSLRLPSPILTLTHIASNTVERSHEGAQRAGLYSRRITP</sequence>
<dbReference type="AlphaFoldDB" id="A0A1Y2AF49"/>
<keyword evidence="4" id="KW-1185">Reference proteome</keyword>
<feature type="compositionally biased region" description="Polar residues" evidence="2">
    <location>
        <begin position="41"/>
        <end position="55"/>
    </location>
</feature>
<evidence type="ECO:0000256" key="1">
    <source>
        <dbReference type="SAM" id="Coils"/>
    </source>
</evidence>
<feature type="compositionally biased region" description="Polar residues" evidence="2">
    <location>
        <begin position="14"/>
        <end position="23"/>
    </location>
</feature>
<reference evidence="3 4" key="1">
    <citation type="submission" date="2016-07" db="EMBL/GenBank/DDBJ databases">
        <title>Pervasive Adenine N6-methylation of Active Genes in Fungi.</title>
        <authorList>
            <consortium name="DOE Joint Genome Institute"/>
            <person name="Mondo S.J."/>
            <person name="Dannebaum R.O."/>
            <person name="Kuo R.C."/>
            <person name="Labutti K."/>
            <person name="Haridas S."/>
            <person name="Kuo A."/>
            <person name="Salamov A."/>
            <person name="Ahrendt S.R."/>
            <person name="Lipzen A."/>
            <person name="Sullivan W."/>
            <person name="Andreopoulos W.B."/>
            <person name="Clum A."/>
            <person name="Lindquist E."/>
            <person name="Daum C."/>
            <person name="Ramamoorthy G.K."/>
            <person name="Gryganskyi A."/>
            <person name="Culley D."/>
            <person name="Magnuson J.K."/>
            <person name="James T.Y."/>
            <person name="O'Malley M.A."/>
            <person name="Stajich J.E."/>
            <person name="Spatafora J.W."/>
            <person name="Visel A."/>
            <person name="Grigoriev I.V."/>
        </authorList>
    </citation>
    <scope>NUCLEOTIDE SEQUENCE [LARGE SCALE GENOMIC DNA]</scope>
    <source>
        <strain evidence="3 4">68-887.2</strain>
    </source>
</reference>
<gene>
    <name evidence="3" type="ORF">BCR39DRAFT_66322</name>
</gene>
<comment type="caution">
    <text evidence="3">The sequence shown here is derived from an EMBL/GenBank/DDBJ whole genome shotgun (WGS) entry which is preliminary data.</text>
</comment>
<dbReference type="Proteomes" id="UP000193986">
    <property type="component" value="Unassembled WGS sequence"/>
</dbReference>
<keyword evidence="1" id="KW-0175">Coiled coil</keyword>
<dbReference type="InParanoid" id="A0A1Y2AF49"/>
<evidence type="ECO:0000313" key="4">
    <source>
        <dbReference type="Proteomes" id="UP000193986"/>
    </source>
</evidence>
<evidence type="ECO:0000256" key="2">
    <source>
        <dbReference type="SAM" id="MobiDB-lite"/>
    </source>
</evidence>
<name>A0A1Y2AF49_9TREE</name>
<feature type="coiled-coil region" evidence="1">
    <location>
        <begin position="111"/>
        <end position="138"/>
    </location>
</feature>
<feature type="region of interest" description="Disordered" evidence="2">
    <location>
        <begin position="1"/>
        <end position="62"/>
    </location>
</feature>
<proteinExistence type="predicted"/>
<protein>
    <submittedName>
        <fullName evidence="3">Uncharacterized protein</fullName>
    </submittedName>
</protein>
<organism evidence="3 4">
    <name type="scientific">Naematelia encephala</name>
    <dbReference type="NCBI Taxonomy" id="71784"/>
    <lineage>
        <taxon>Eukaryota</taxon>
        <taxon>Fungi</taxon>
        <taxon>Dikarya</taxon>
        <taxon>Basidiomycota</taxon>
        <taxon>Agaricomycotina</taxon>
        <taxon>Tremellomycetes</taxon>
        <taxon>Tremellales</taxon>
        <taxon>Naemateliaceae</taxon>
        <taxon>Naematelia</taxon>
    </lineage>
</organism>
<evidence type="ECO:0000313" key="3">
    <source>
        <dbReference type="EMBL" id="ORY21218.1"/>
    </source>
</evidence>
<accession>A0A1Y2AF49</accession>